<name>F3ZYS6_MAHA5</name>
<gene>
    <name evidence="9" type="ordered locus">Mahau_0457</name>
</gene>
<dbReference type="RefSeq" id="WP_013780104.1">
    <property type="nucleotide sequence ID" value="NC_015520.1"/>
</dbReference>
<organism evidence="9 10">
    <name type="scientific">Mahella australiensis (strain DSM 15567 / CIP 107919 / 50-1 BON)</name>
    <dbReference type="NCBI Taxonomy" id="697281"/>
    <lineage>
        <taxon>Bacteria</taxon>
        <taxon>Bacillati</taxon>
        <taxon>Bacillota</taxon>
        <taxon>Clostridia</taxon>
        <taxon>Thermoanaerobacterales</taxon>
        <taxon>Thermoanaerobacterales Family IV. Incertae Sedis</taxon>
        <taxon>Mahella</taxon>
    </lineage>
</organism>
<proteinExistence type="inferred from homology"/>
<feature type="transmembrane region" description="Helical" evidence="7">
    <location>
        <begin position="21"/>
        <end position="42"/>
    </location>
</feature>
<dbReference type="PANTHER" id="PTHR43744:SF1">
    <property type="entry name" value="BINDING-PROTEIN-DEPENDENT TRANSPORT SYSTEMS INNER MEMBRANE COMPONENT"/>
    <property type="match status" value="1"/>
</dbReference>
<dbReference type="GO" id="GO:0005886">
    <property type="term" value="C:plasma membrane"/>
    <property type="evidence" value="ECO:0007669"/>
    <property type="project" value="UniProtKB-SubCell"/>
</dbReference>
<dbReference type="PROSITE" id="PS50928">
    <property type="entry name" value="ABC_TM1"/>
    <property type="match status" value="1"/>
</dbReference>
<feature type="transmembrane region" description="Helical" evidence="7">
    <location>
        <begin position="86"/>
        <end position="110"/>
    </location>
</feature>
<reference evidence="10" key="1">
    <citation type="submission" date="2010-11" db="EMBL/GenBank/DDBJ databases">
        <title>The complete genome of Mahella australiensis DSM 15567.</title>
        <authorList>
            <consortium name="US DOE Joint Genome Institute (JGI-PGF)"/>
            <person name="Lucas S."/>
            <person name="Copeland A."/>
            <person name="Lapidus A."/>
            <person name="Bruce D."/>
            <person name="Goodwin L."/>
            <person name="Pitluck S."/>
            <person name="Kyrpides N."/>
            <person name="Mavromatis K."/>
            <person name="Pagani I."/>
            <person name="Ivanova N."/>
            <person name="Teshima H."/>
            <person name="Brettin T."/>
            <person name="Detter J.C."/>
            <person name="Han C."/>
            <person name="Tapia R."/>
            <person name="Land M."/>
            <person name="Hauser L."/>
            <person name="Markowitz V."/>
            <person name="Cheng J.-F."/>
            <person name="Hugenholtz P."/>
            <person name="Woyke T."/>
            <person name="Wu D."/>
            <person name="Spring S."/>
            <person name="Pukall R."/>
            <person name="Steenblock K."/>
            <person name="Schneider S."/>
            <person name="Klenk H.-P."/>
            <person name="Eisen J.A."/>
        </authorList>
    </citation>
    <scope>NUCLEOTIDE SEQUENCE [LARGE SCALE GENOMIC DNA]</scope>
    <source>
        <strain evidence="10">DSM 15567 / CIP 107919 / 50-1 BON</strain>
    </source>
</reference>
<dbReference type="AlphaFoldDB" id="F3ZYS6"/>
<dbReference type="Pfam" id="PF00528">
    <property type="entry name" value="BPD_transp_1"/>
    <property type="match status" value="1"/>
</dbReference>
<evidence type="ECO:0000256" key="4">
    <source>
        <dbReference type="ARBA" id="ARBA00022692"/>
    </source>
</evidence>
<dbReference type="Gene3D" id="1.10.3720.10">
    <property type="entry name" value="MetI-like"/>
    <property type="match status" value="1"/>
</dbReference>
<evidence type="ECO:0000259" key="8">
    <source>
        <dbReference type="PROSITE" id="PS50928"/>
    </source>
</evidence>
<evidence type="ECO:0000313" key="10">
    <source>
        <dbReference type="Proteomes" id="UP000008457"/>
    </source>
</evidence>
<evidence type="ECO:0000256" key="5">
    <source>
        <dbReference type="ARBA" id="ARBA00022989"/>
    </source>
</evidence>
<evidence type="ECO:0000256" key="6">
    <source>
        <dbReference type="ARBA" id="ARBA00023136"/>
    </source>
</evidence>
<evidence type="ECO:0000256" key="7">
    <source>
        <dbReference type="RuleBase" id="RU363032"/>
    </source>
</evidence>
<evidence type="ECO:0000313" key="9">
    <source>
        <dbReference type="EMBL" id="AEE95671.1"/>
    </source>
</evidence>
<feature type="transmembrane region" description="Helical" evidence="7">
    <location>
        <begin position="250"/>
        <end position="273"/>
    </location>
</feature>
<dbReference type="PANTHER" id="PTHR43744">
    <property type="entry name" value="ABC TRANSPORTER PERMEASE PROTEIN MG189-RELATED-RELATED"/>
    <property type="match status" value="1"/>
</dbReference>
<keyword evidence="4 7" id="KW-0812">Transmembrane</keyword>
<feature type="transmembrane region" description="Helical" evidence="7">
    <location>
        <begin position="155"/>
        <end position="172"/>
    </location>
</feature>
<dbReference type="Proteomes" id="UP000008457">
    <property type="component" value="Chromosome"/>
</dbReference>
<accession>F3ZYS6</accession>
<feature type="transmembrane region" description="Helical" evidence="7">
    <location>
        <begin position="122"/>
        <end position="143"/>
    </location>
</feature>
<keyword evidence="5 7" id="KW-1133">Transmembrane helix</keyword>
<sequence>MAKIKVKARQRKPNRSLGGDITNIVILVLFGLFFAMPLIYAISNAFKPLDEIFLFPPRFFVRNPSLENFQDLFILMQQSWVPFSRYILNTVFITAVGTVGHVIIASMAAYVLAKHKFPGRILFFNIVVLSLMFSYHVTAIPSYLTMSFLGWIDTYYAIIVPQLAYSLGLFLMKQFMEQIPDSLLEAARIDGASEFRVFWQIAMPTVKPAWLTLVIFVFQNLWNTTGGTYIYREELKTLPYALQQILAGGIARAGVAAAVALLMMSVPIMLFILTQSNIIQTMTTSGIKE</sequence>
<dbReference type="EMBL" id="CP002360">
    <property type="protein sequence ID" value="AEE95671.1"/>
    <property type="molecule type" value="Genomic_DNA"/>
</dbReference>
<evidence type="ECO:0000256" key="1">
    <source>
        <dbReference type="ARBA" id="ARBA00004651"/>
    </source>
</evidence>
<dbReference type="eggNOG" id="COG0395">
    <property type="taxonomic scope" value="Bacteria"/>
</dbReference>
<comment type="subcellular location">
    <subcellularLocation>
        <location evidence="1 7">Cell membrane</location>
        <topology evidence="1 7">Multi-pass membrane protein</topology>
    </subcellularLocation>
</comment>
<dbReference type="OrthoDB" id="9771544at2"/>
<dbReference type="SUPFAM" id="SSF161098">
    <property type="entry name" value="MetI-like"/>
    <property type="match status" value="1"/>
</dbReference>
<comment type="similarity">
    <text evidence="7">Belongs to the binding-protein-dependent transport system permease family.</text>
</comment>
<dbReference type="InterPro" id="IPR035906">
    <property type="entry name" value="MetI-like_sf"/>
</dbReference>
<keyword evidence="2 7" id="KW-0813">Transport</keyword>
<feature type="transmembrane region" description="Helical" evidence="7">
    <location>
        <begin position="209"/>
        <end position="230"/>
    </location>
</feature>
<dbReference type="HOGENOM" id="CLU_016047_1_1_9"/>
<keyword evidence="10" id="KW-1185">Reference proteome</keyword>
<dbReference type="KEGG" id="mas:Mahau_0457"/>
<reference evidence="9 10" key="2">
    <citation type="journal article" date="2011" name="Stand. Genomic Sci.">
        <title>Complete genome sequence of Mahella australiensis type strain (50-1 BON).</title>
        <authorList>
            <person name="Sikorski J."/>
            <person name="Teshima H."/>
            <person name="Nolan M."/>
            <person name="Lucas S."/>
            <person name="Hammon N."/>
            <person name="Deshpande S."/>
            <person name="Cheng J.F."/>
            <person name="Pitluck S."/>
            <person name="Liolios K."/>
            <person name="Pagani I."/>
            <person name="Ivanova N."/>
            <person name="Huntemann M."/>
            <person name="Mavromatis K."/>
            <person name="Ovchinikova G."/>
            <person name="Pati A."/>
            <person name="Tapia R."/>
            <person name="Han C."/>
            <person name="Goodwin L."/>
            <person name="Chen A."/>
            <person name="Palaniappan K."/>
            <person name="Land M."/>
            <person name="Hauser L."/>
            <person name="Ngatchou-Djao O.D."/>
            <person name="Rohde M."/>
            <person name="Pukall R."/>
            <person name="Spring S."/>
            <person name="Abt B."/>
            <person name="Goker M."/>
            <person name="Detter J.C."/>
            <person name="Woyke T."/>
            <person name="Bristow J."/>
            <person name="Markowitz V."/>
            <person name="Hugenholtz P."/>
            <person name="Eisen J.A."/>
            <person name="Kyrpides N.C."/>
            <person name="Klenk H.P."/>
            <person name="Lapidus A."/>
        </authorList>
    </citation>
    <scope>NUCLEOTIDE SEQUENCE [LARGE SCALE GENOMIC DNA]</scope>
    <source>
        <strain evidence="10">DSM 15567 / CIP 107919 / 50-1 BON</strain>
    </source>
</reference>
<dbReference type="GO" id="GO:0055085">
    <property type="term" value="P:transmembrane transport"/>
    <property type="evidence" value="ECO:0007669"/>
    <property type="project" value="InterPro"/>
</dbReference>
<feature type="domain" description="ABC transmembrane type-1" evidence="8">
    <location>
        <begin position="87"/>
        <end position="274"/>
    </location>
</feature>
<dbReference type="InterPro" id="IPR000515">
    <property type="entry name" value="MetI-like"/>
</dbReference>
<keyword evidence="3" id="KW-1003">Cell membrane</keyword>
<evidence type="ECO:0000256" key="2">
    <source>
        <dbReference type="ARBA" id="ARBA00022448"/>
    </source>
</evidence>
<protein>
    <submittedName>
        <fullName evidence="9">Carbohydrate ABC transporter membrane protein 2, CUT1 family</fullName>
    </submittedName>
</protein>
<dbReference type="CDD" id="cd06261">
    <property type="entry name" value="TM_PBP2"/>
    <property type="match status" value="1"/>
</dbReference>
<keyword evidence="6 7" id="KW-0472">Membrane</keyword>
<evidence type="ECO:0000256" key="3">
    <source>
        <dbReference type="ARBA" id="ARBA00022475"/>
    </source>
</evidence>
<dbReference type="STRING" id="697281.Mahau_0457"/>